<dbReference type="AlphaFoldDB" id="A0A0R2DMN2"/>
<sequence>MNIKQVALKAGLSENAIYGWKNHKPAKPTVESVARVLGVSYSDLTGETETSEPKQIDLKATIDDDDVIMTYDGKPIPAEDLALIKRLMRGE</sequence>
<gene>
    <name evidence="2" type="ORF">FD13_GL001025</name>
</gene>
<dbReference type="GO" id="GO:0003677">
    <property type="term" value="F:DNA binding"/>
    <property type="evidence" value="ECO:0007669"/>
    <property type="project" value="InterPro"/>
</dbReference>
<name>A0A0R2DMN2_9LACO</name>
<dbReference type="InterPro" id="IPR010982">
    <property type="entry name" value="Lambda_DNA-bd_dom_sf"/>
</dbReference>
<comment type="caution">
    <text evidence="2">The sequence shown here is derived from an EMBL/GenBank/DDBJ whole genome shotgun (WGS) entry which is preliminary data.</text>
</comment>
<feature type="domain" description="HTH cro/C1-type" evidence="1">
    <location>
        <begin position="1"/>
        <end position="44"/>
    </location>
</feature>
<evidence type="ECO:0000313" key="3">
    <source>
        <dbReference type="Proteomes" id="UP000051589"/>
    </source>
</evidence>
<evidence type="ECO:0000313" key="2">
    <source>
        <dbReference type="EMBL" id="KRN01434.1"/>
    </source>
</evidence>
<dbReference type="SUPFAM" id="SSF47413">
    <property type="entry name" value="lambda repressor-like DNA-binding domains"/>
    <property type="match status" value="1"/>
</dbReference>
<reference evidence="2 3" key="1">
    <citation type="journal article" date="2015" name="Genome Announc.">
        <title>Expanding the biotechnology potential of lactobacilli through comparative genomics of 213 strains and associated genera.</title>
        <authorList>
            <person name="Sun Z."/>
            <person name="Harris H.M."/>
            <person name="McCann A."/>
            <person name="Guo C."/>
            <person name="Argimon S."/>
            <person name="Zhang W."/>
            <person name="Yang X."/>
            <person name="Jeffery I.B."/>
            <person name="Cooney J.C."/>
            <person name="Kagawa T.F."/>
            <person name="Liu W."/>
            <person name="Song Y."/>
            <person name="Salvetti E."/>
            <person name="Wrobel A."/>
            <person name="Rasinkangas P."/>
            <person name="Parkhill J."/>
            <person name="Rea M.C."/>
            <person name="O'Sullivan O."/>
            <person name="Ritari J."/>
            <person name="Douillard F.P."/>
            <person name="Paul Ross R."/>
            <person name="Yang R."/>
            <person name="Briner A.E."/>
            <person name="Felis G.E."/>
            <person name="de Vos W.M."/>
            <person name="Barrangou R."/>
            <person name="Klaenhammer T.R."/>
            <person name="Caufield P.W."/>
            <person name="Cui Y."/>
            <person name="Zhang H."/>
            <person name="O'Toole P.W."/>
        </authorList>
    </citation>
    <scope>NUCLEOTIDE SEQUENCE [LARGE SCALE GENOMIC DNA]</scope>
    <source>
        <strain evidence="2 3">DSM 21775</strain>
    </source>
</reference>
<evidence type="ECO:0000259" key="1">
    <source>
        <dbReference type="PROSITE" id="PS50943"/>
    </source>
</evidence>
<dbReference type="STRING" id="1423803.FD13_GL001025"/>
<dbReference type="CDD" id="cd00093">
    <property type="entry name" value="HTH_XRE"/>
    <property type="match status" value="1"/>
</dbReference>
<dbReference type="InterPro" id="IPR001387">
    <property type="entry name" value="Cro/C1-type_HTH"/>
</dbReference>
<protein>
    <recommendedName>
        <fullName evidence="1">HTH cro/C1-type domain-containing protein</fullName>
    </recommendedName>
</protein>
<dbReference type="EMBL" id="AYZH01000022">
    <property type="protein sequence ID" value="KRN01434.1"/>
    <property type="molecule type" value="Genomic_DNA"/>
</dbReference>
<dbReference type="PROSITE" id="PS50943">
    <property type="entry name" value="HTH_CROC1"/>
    <property type="match status" value="1"/>
</dbReference>
<accession>A0A0R2DMN2</accession>
<organism evidence="2 3">
    <name type="scientific">Levilactobacillus senmaizukei DSM 21775 = NBRC 103853</name>
    <dbReference type="NCBI Taxonomy" id="1423803"/>
    <lineage>
        <taxon>Bacteria</taxon>
        <taxon>Bacillati</taxon>
        <taxon>Bacillota</taxon>
        <taxon>Bacilli</taxon>
        <taxon>Lactobacillales</taxon>
        <taxon>Lactobacillaceae</taxon>
        <taxon>Levilactobacillus</taxon>
    </lineage>
</organism>
<keyword evidence="3" id="KW-1185">Reference proteome</keyword>
<dbReference type="Proteomes" id="UP000051589">
    <property type="component" value="Unassembled WGS sequence"/>
</dbReference>
<proteinExistence type="predicted"/>
<dbReference type="Gene3D" id="1.10.260.40">
    <property type="entry name" value="lambda repressor-like DNA-binding domains"/>
    <property type="match status" value="1"/>
</dbReference>
<dbReference type="PATRIC" id="fig|1423803.3.peg.1026"/>